<reference evidence="1" key="2">
    <citation type="submission" date="2020-02" db="EMBL/GenBank/DDBJ databases">
        <authorList>
            <person name="Matsumoto Y."/>
            <person name="Motooka D."/>
            <person name="Nakamura S."/>
        </authorList>
    </citation>
    <scope>NUCLEOTIDE SEQUENCE</scope>
    <source>
        <strain evidence="1">JCM 13671</strain>
    </source>
</reference>
<dbReference type="Proteomes" id="UP000466931">
    <property type="component" value="Chromosome"/>
</dbReference>
<accession>A0A7I7XXQ6</accession>
<reference evidence="1" key="1">
    <citation type="journal article" date="2019" name="Emerg. Microbes Infect.">
        <title>Comprehensive subspecies identification of 175 nontuberculous mycobacteria species based on 7547 genomic profiles.</title>
        <authorList>
            <person name="Matsumoto Y."/>
            <person name="Kinjo T."/>
            <person name="Motooka D."/>
            <person name="Nabeya D."/>
            <person name="Jung N."/>
            <person name="Uechi K."/>
            <person name="Horii T."/>
            <person name="Iida T."/>
            <person name="Fujita J."/>
            <person name="Nakamura S."/>
        </authorList>
    </citation>
    <scope>NUCLEOTIDE SEQUENCE [LARGE SCALE GENOMIC DNA]</scope>
    <source>
        <strain evidence="1">JCM 13671</strain>
    </source>
</reference>
<sequence length="80" mass="9315">MNREIKFNRVGDKIAEIRSERAKHNLTHVLAHEQIRLADLSRDIERRSYAFAPADRNLREHARRAMTQATEIALTGGYEK</sequence>
<dbReference type="EMBL" id="AP022612">
    <property type="protein sequence ID" value="BBZ34118.1"/>
    <property type="molecule type" value="Genomic_DNA"/>
</dbReference>
<protein>
    <submittedName>
        <fullName evidence="1">Uncharacterized protein</fullName>
    </submittedName>
</protein>
<proteinExistence type="predicted"/>
<dbReference type="AlphaFoldDB" id="A0A7I7XXQ6"/>
<gene>
    <name evidence="1" type="ORF">MCNF_27230</name>
</gene>
<name>A0A7I7XXQ6_9MYCO</name>
<evidence type="ECO:0000313" key="1">
    <source>
        <dbReference type="EMBL" id="BBZ34118.1"/>
    </source>
</evidence>
<evidence type="ECO:0000313" key="2">
    <source>
        <dbReference type="Proteomes" id="UP000466931"/>
    </source>
</evidence>
<keyword evidence="2" id="KW-1185">Reference proteome</keyword>
<organism evidence="1 2">
    <name type="scientific">Mycolicibacterium confluentis</name>
    <dbReference type="NCBI Taxonomy" id="28047"/>
    <lineage>
        <taxon>Bacteria</taxon>
        <taxon>Bacillati</taxon>
        <taxon>Actinomycetota</taxon>
        <taxon>Actinomycetes</taxon>
        <taxon>Mycobacteriales</taxon>
        <taxon>Mycobacteriaceae</taxon>
        <taxon>Mycolicibacterium</taxon>
    </lineage>
</organism>